<evidence type="ECO:0000313" key="3">
    <source>
        <dbReference type="Proteomes" id="UP001142489"/>
    </source>
</evidence>
<dbReference type="Pfam" id="PF03184">
    <property type="entry name" value="DDE_1"/>
    <property type="match status" value="1"/>
</dbReference>
<evidence type="ECO:0000313" key="2">
    <source>
        <dbReference type="EMBL" id="KAJ7316117.1"/>
    </source>
</evidence>
<keyword evidence="3" id="KW-1185">Reference proteome</keyword>
<accession>A0A9Q0XI24</accession>
<dbReference type="OrthoDB" id="125347at2759"/>
<proteinExistence type="predicted"/>
<comment type="caution">
    <text evidence="2">The sequence shown here is derived from an EMBL/GenBank/DDBJ whole genome shotgun (WGS) entry which is preliminary data.</text>
</comment>
<dbReference type="InterPro" id="IPR004875">
    <property type="entry name" value="DDE_SF_endonuclease_dom"/>
</dbReference>
<evidence type="ECO:0000259" key="1">
    <source>
        <dbReference type="Pfam" id="PF03184"/>
    </source>
</evidence>
<reference evidence="2" key="1">
    <citation type="journal article" date="2023" name="DNA Res.">
        <title>Chromosome-level genome assembly of Phrynocephalus forsythii using third-generation DNA sequencing and Hi-C analysis.</title>
        <authorList>
            <person name="Qi Y."/>
            <person name="Zhao W."/>
            <person name="Zhao Y."/>
            <person name="Niu C."/>
            <person name="Cao S."/>
            <person name="Zhang Y."/>
        </authorList>
    </citation>
    <scope>NUCLEOTIDE SEQUENCE</scope>
    <source>
        <tissue evidence="2">Muscle</tissue>
    </source>
</reference>
<dbReference type="Proteomes" id="UP001142489">
    <property type="component" value="Unassembled WGS sequence"/>
</dbReference>
<dbReference type="GO" id="GO:0003676">
    <property type="term" value="F:nucleic acid binding"/>
    <property type="evidence" value="ECO:0007669"/>
    <property type="project" value="InterPro"/>
</dbReference>
<protein>
    <recommendedName>
        <fullName evidence="1">DDE-1 domain-containing protein</fullName>
    </recommendedName>
</protein>
<dbReference type="AlphaFoldDB" id="A0A9Q0XI24"/>
<feature type="domain" description="DDE-1" evidence="1">
    <location>
        <begin position="20"/>
        <end position="96"/>
    </location>
</feature>
<organism evidence="2 3">
    <name type="scientific">Phrynocephalus forsythii</name>
    <dbReference type="NCBI Taxonomy" id="171643"/>
    <lineage>
        <taxon>Eukaryota</taxon>
        <taxon>Metazoa</taxon>
        <taxon>Chordata</taxon>
        <taxon>Craniata</taxon>
        <taxon>Vertebrata</taxon>
        <taxon>Euteleostomi</taxon>
        <taxon>Lepidosauria</taxon>
        <taxon>Squamata</taxon>
        <taxon>Bifurcata</taxon>
        <taxon>Unidentata</taxon>
        <taxon>Episquamata</taxon>
        <taxon>Toxicofera</taxon>
        <taxon>Iguania</taxon>
        <taxon>Acrodonta</taxon>
        <taxon>Agamidae</taxon>
        <taxon>Agaminae</taxon>
        <taxon>Phrynocephalus</taxon>
    </lineage>
</organism>
<gene>
    <name evidence="2" type="ORF">JRQ81_002279</name>
</gene>
<dbReference type="EMBL" id="JAPFRF010000011">
    <property type="protein sequence ID" value="KAJ7316117.1"/>
    <property type="molecule type" value="Genomic_DNA"/>
</dbReference>
<sequence length="99" mass="11526">MPVGIRRILGGGVQLHPSPLPSTQNHPLIQPMDQQLTANFKKLYRRELFWRCLDMTDRSSITLADYQKHHFDIEGCLQIIKIVWDSVSQKNLNASWRNL</sequence>
<name>A0A9Q0XI24_9SAUR</name>